<gene>
    <name evidence="9" type="ORF">Vretifemale_4374</name>
</gene>
<evidence type="ECO:0000313" key="9">
    <source>
        <dbReference type="EMBL" id="GIL74322.1"/>
    </source>
</evidence>
<dbReference type="PANTHER" id="PTHR43648">
    <property type="entry name" value="ELECTRON TRANSFER FLAVOPROTEIN BETA SUBUNIT LYSINE METHYLTRANSFERASE"/>
    <property type="match status" value="1"/>
</dbReference>
<comment type="caution">
    <text evidence="9">The sequence shown here is derived from an EMBL/GenBank/DDBJ whole genome shotgun (WGS) entry which is preliminary data.</text>
</comment>
<keyword evidence="2" id="KW-0963">Cytoplasm</keyword>
<evidence type="ECO:0000256" key="7">
    <source>
        <dbReference type="ARBA" id="ARBA00041867"/>
    </source>
</evidence>
<dbReference type="GO" id="GO:0032259">
    <property type="term" value="P:methylation"/>
    <property type="evidence" value="ECO:0007669"/>
    <property type="project" value="UniProtKB-KW"/>
</dbReference>
<evidence type="ECO:0000256" key="3">
    <source>
        <dbReference type="ARBA" id="ARBA00022603"/>
    </source>
</evidence>
<keyword evidence="4" id="KW-0808">Transferase</keyword>
<evidence type="ECO:0000256" key="1">
    <source>
        <dbReference type="ARBA" id="ARBA00009741"/>
    </source>
</evidence>
<protein>
    <recommendedName>
        <fullName evidence="8">ETFB lysine methyltransferase</fullName>
    </recommendedName>
    <alternativeName>
        <fullName evidence="7">Protein N-lysine methyltransferase METTL20</fullName>
    </alternativeName>
</protein>
<evidence type="ECO:0000256" key="2">
    <source>
        <dbReference type="ARBA" id="ARBA00022490"/>
    </source>
</evidence>
<dbReference type="InterPro" id="IPR004498">
    <property type="entry name" value="Ribosomal_PrmA_MeTrfase"/>
</dbReference>
<comment type="similarity">
    <text evidence="6">Belongs to the methyltransferase superfamily. ETFBKMT family.</text>
</comment>
<keyword evidence="10" id="KW-1185">Reference proteome</keyword>
<dbReference type="AlphaFoldDB" id="A0A8J4DC38"/>
<reference evidence="9" key="1">
    <citation type="journal article" date="2021" name="Proc. Natl. Acad. Sci. U.S.A.">
        <title>Three genomes in the algal genus Volvox reveal the fate of a haploid sex-determining region after a transition to homothallism.</title>
        <authorList>
            <person name="Yamamoto K."/>
            <person name="Hamaji T."/>
            <person name="Kawai-Toyooka H."/>
            <person name="Matsuzaki R."/>
            <person name="Takahashi F."/>
            <person name="Nishimura Y."/>
            <person name="Kawachi M."/>
            <person name="Noguchi H."/>
            <person name="Minakuchi Y."/>
            <person name="Umen J.G."/>
            <person name="Toyoda A."/>
            <person name="Nozaki H."/>
        </authorList>
    </citation>
    <scope>NUCLEOTIDE SEQUENCE</scope>
    <source>
        <strain evidence="9">NIES-3786</strain>
    </source>
</reference>
<evidence type="ECO:0000256" key="8">
    <source>
        <dbReference type="ARBA" id="ARBA00042266"/>
    </source>
</evidence>
<dbReference type="Gene3D" id="3.40.50.150">
    <property type="entry name" value="Vaccinia Virus protein VP39"/>
    <property type="match status" value="1"/>
</dbReference>
<dbReference type="Pfam" id="PF06325">
    <property type="entry name" value="PrmA"/>
    <property type="match status" value="1"/>
</dbReference>
<evidence type="ECO:0000313" key="10">
    <source>
        <dbReference type="Proteomes" id="UP000747110"/>
    </source>
</evidence>
<evidence type="ECO:0000256" key="4">
    <source>
        <dbReference type="ARBA" id="ARBA00022679"/>
    </source>
</evidence>
<keyword evidence="5" id="KW-0949">S-adenosyl-L-methionine</keyword>
<dbReference type="InterPro" id="IPR050078">
    <property type="entry name" value="Ribosomal_L11_MeTrfase_PrmA"/>
</dbReference>
<proteinExistence type="inferred from homology"/>
<dbReference type="PANTHER" id="PTHR43648:SF1">
    <property type="entry name" value="ELECTRON TRANSFER FLAVOPROTEIN BETA SUBUNIT LYSINE METHYLTRANSFERASE"/>
    <property type="match status" value="1"/>
</dbReference>
<dbReference type="InterPro" id="IPR029063">
    <property type="entry name" value="SAM-dependent_MTases_sf"/>
</dbReference>
<name>A0A8J4DC38_9CHLO</name>
<dbReference type="GO" id="GO:0016279">
    <property type="term" value="F:protein-lysine N-methyltransferase activity"/>
    <property type="evidence" value="ECO:0007669"/>
    <property type="project" value="TreeGrafter"/>
</dbReference>
<dbReference type="Proteomes" id="UP000747110">
    <property type="component" value="Unassembled WGS sequence"/>
</dbReference>
<sequence length="485" mass="51999">MRAIAHLTALLTSTVTATTLPTALTTQCATLCGPSKMNCLSIYRTMCRRISSSSRTAVARNCLWPARPTSERSSILDKIRIQNQNVCKPGRLLYRRCLQGLANFPGRLPVTTLCSYSASVSPPPAEIEATCLRCVVSGISGDLAEELGDVLLTMGAQSVIVQEHRPPGAPEQEIYDDGEARLWDRCDLLVHFPLEADVEGSLAMALDALGLGPGGEVEERRPAGEHQEDGTSLFGIQYHVDAVANEAWVEQIKASYVPLQVCDDLWIIPEWSEPVNPAATNIILQPGVAFGTGEHPTTRLCLRELRDMGAGGKLLGATICDYGTGSGVLALAALKYGAARAVGTDIDSLAVKAAQRNGALNGFGPHKFLVLQCGGGIDEPEPLAAALDVGPSPSPPHSSGAPQFDLVAANILRGPLVELQPRLSGYVRPGGRLMLSGILYEQAEEIKMAYSREFEDFSISTDQQWALLQATKKMGREEGGEDRQQ</sequence>
<keyword evidence="3" id="KW-0489">Methyltransferase</keyword>
<dbReference type="CDD" id="cd02440">
    <property type="entry name" value="AdoMet_MTases"/>
    <property type="match status" value="1"/>
</dbReference>
<accession>A0A8J4DC38</accession>
<organism evidence="9 10">
    <name type="scientific">Volvox reticuliferus</name>
    <dbReference type="NCBI Taxonomy" id="1737510"/>
    <lineage>
        <taxon>Eukaryota</taxon>
        <taxon>Viridiplantae</taxon>
        <taxon>Chlorophyta</taxon>
        <taxon>core chlorophytes</taxon>
        <taxon>Chlorophyceae</taxon>
        <taxon>CS clade</taxon>
        <taxon>Chlamydomonadales</taxon>
        <taxon>Volvocaceae</taxon>
        <taxon>Volvox</taxon>
    </lineage>
</organism>
<comment type="similarity">
    <text evidence="1">Belongs to the methyltransferase superfamily. PrmA family.</text>
</comment>
<dbReference type="EMBL" id="BNCP01000006">
    <property type="protein sequence ID" value="GIL74322.1"/>
    <property type="molecule type" value="Genomic_DNA"/>
</dbReference>
<evidence type="ECO:0000256" key="6">
    <source>
        <dbReference type="ARBA" id="ARBA00037932"/>
    </source>
</evidence>
<dbReference type="SUPFAM" id="SSF53335">
    <property type="entry name" value="S-adenosyl-L-methionine-dependent methyltransferases"/>
    <property type="match status" value="1"/>
</dbReference>
<dbReference type="HAMAP" id="MF_00735">
    <property type="entry name" value="Methyltr_PrmA"/>
    <property type="match status" value="1"/>
</dbReference>
<evidence type="ECO:0000256" key="5">
    <source>
        <dbReference type="ARBA" id="ARBA00022691"/>
    </source>
</evidence>
<dbReference type="OrthoDB" id="419617at2759"/>